<dbReference type="GO" id="GO:0045490">
    <property type="term" value="P:pectin catabolic process"/>
    <property type="evidence" value="ECO:0007669"/>
    <property type="project" value="UniProtKB-UniPathway"/>
</dbReference>
<dbReference type="PANTHER" id="PTHR31321:SF74">
    <property type="entry name" value="PECTINESTERASE CATALYTIC DOMAIN-CONTAINING PROTEIN"/>
    <property type="match status" value="1"/>
</dbReference>
<dbReference type="SUPFAM" id="SSF51126">
    <property type="entry name" value="Pectin lyase-like"/>
    <property type="match status" value="1"/>
</dbReference>
<evidence type="ECO:0000256" key="1">
    <source>
        <dbReference type="ARBA" id="ARBA00005184"/>
    </source>
</evidence>
<organism evidence="7">
    <name type="scientific">Panicum hallii</name>
    <dbReference type="NCBI Taxonomy" id="206008"/>
    <lineage>
        <taxon>Eukaryota</taxon>
        <taxon>Viridiplantae</taxon>
        <taxon>Streptophyta</taxon>
        <taxon>Embryophyta</taxon>
        <taxon>Tracheophyta</taxon>
        <taxon>Spermatophyta</taxon>
        <taxon>Magnoliopsida</taxon>
        <taxon>Liliopsida</taxon>
        <taxon>Poales</taxon>
        <taxon>Poaceae</taxon>
        <taxon>PACMAD clade</taxon>
        <taxon>Panicoideae</taxon>
        <taxon>Panicodae</taxon>
        <taxon>Paniceae</taxon>
        <taxon>Panicinae</taxon>
        <taxon>Panicum</taxon>
        <taxon>Panicum sect. Panicum</taxon>
    </lineage>
</organism>
<evidence type="ECO:0000256" key="4">
    <source>
        <dbReference type="ARBA" id="ARBA00022801"/>
    </source>
</evidence>
<keyword evidence="4" id="KW-0378">Hydrolase</keyword>
<accession>A0A2S3ITX3</accession>
<comment type="pathway">
    <text evidence="1">Glycan metabolism; pectin degradation; 2-dehydro-3-deoxy-D-gluconate from pectin: step 1/5.</text>
</comment>
<reference evidence="7" key="1">
    <citation type="submission" date="2018-04" db="EMBL/GenBank/DDBJ databases">
        <title>WGS assembly of Panicum hallii.</title>
        <authorList>
            <person name="Lovell J."/>
            <person name="Jenkins J."/>
            <person name="Lowry D."/>
            <person name="Mamidi S."/>
            <person name="Sreedasyam A."/>
            <person name="Weng X."/>
            <person name="Barry K."/>
            <person name="Bonette J."/>
            <person name="Campitelli B."/>
            <person name="Daum C."/>
            <person name="Gordon S."/>
            <person name="Gould B."/>
            <person name="Lipzen A."/>
            <person name="Macqueen A."/>
            <person name="Palacio-Mejia J."/>
            <person name="Plott C."/>
            <person name="Shakirov E."/>
            <person name="Shu S."/>
            <person name="Yoshinaga Y."/>
            <person name="Zane M."/>
            <person name="Rokhsar D."/>
            <person name="Grimwood J."/>
            <person name="Schmutz J."/>
            <person name="Juenger T."/>
        </authorList>
    </citation>
    <scope>NUCLEOTIDE SEQUENCE [LARGE SCALE GENOMIC DNA]</scope>
    <source>
        <strain evidence="7">FIL2</strain>
    </source>
</reference>
<evidence type="ECO:0000313" key="7">
    <source>
        <dbReference type="EMBL" id="PAN51370.1"/>
    </source>
</evidence>
<sequence length="246" mass="26930">MGDRRVLVVVSPELAAFGYDGVGSFASLQDAVDAVPLNNQVRTIIRIAPEVIGTGTFSATVIVEGDDFVAENVIFKNSAPHVSGQAAAACITADRCAFYNCRFLGWQEILHLHGEKHFFKNCYIEGNYDFIFGDSTALLEHFHIHCKSTGYITAHGRKCVITGNGEAANMYLGRSWEPFGRVVFAETFMDHCIEPAGMSERVALCKELIGDEAIPFLAKTFVDPDVQNPWLLHRSGTKLPVSTASP</sequence>
<dbReference type="PANTHER" id="PTHR31321">
    <property type="entry name" value="ACYL-COA THIOESTER HYDROLASE YBHC-RELATED"/>
    <property type="match status" value="1"/>
</dbReference>
<feature type="domain" description="Pectinesterase catalytic" evidence="6">
    <location>
        <begin position="55"/>
        <end position="200"/>
    </location>
</feature>
<evidence type="ECO:0000256" key="3">
    <source>
        <dbReference type="ARBA" id="ARBA00013229"/>
    </source>
</evidence>
<dbReference type="Proteomes" id="UP000243499">
    <property type="component" value="Chromosome 9"/>
</dbReference>
<gene>
    <name evidence="7" type="ORF">PAHAL_9G589500</name>
</gene>
<comment type="similarity">
    <text evidence="2">Belongs to the pectinesterase family.</text>
</comment>
<dbReference type="UniPathway" id="UPA00545">
    <property type="reaction ID" value="UER00823"/>
</dbReference>
<protein>
    <recommendedName>
        <fullName evidence="3">pectinesterase</fullName>
        <ecNumber evidence="3">3.1.1.11</ecNumber>
    </recommendedName>
</protein>
<dbReference type="EC" id="3.1.1.11" evidence="3"/>
<evidence type="ECO:0000256" key="5">
    <source>
        <dbReference type="ARBA" id="ARBA00023085"/>
    </source>
</evidence>
<keyword evidence="5" id="KW-0063">Aspartyl esterase</keyword>
<dbReference type="GO" id="GO:0030599">
    <property type="term" value="F:pectinesterase activity"/>
    <property type="evidence" value="ECO:0007669"/>
    <property type="project" value="UniProtKB-EC"/>
</dbReference>
<dbReference type="InterPro" id="IPR012334">
    <property type="entry name" value="Pectin_lyas_fold"/>
</dbReference>
<dbReference type="Pfam" id="PF01095">
    <property type="entry name" value="Pectinesterase"/>
    <property type="match status" value="1"/>
</dbReference>
<dbReference type="AlphaFoldDB" id="A0A2S3ITX3"/>
<dbReference type="Gramene" id="PAN51370">
    <property type="protein sequence ID" value="PAN51370"/>
    <property type="gene ID" value="PAHAL_9G589500"/>
</dbReference>
<dbReference type="Gene3D" id="2.160.20.10">
    <property type="entry name" value="Single-stranded right-handed beta-helix, Pectin lyase-like"/>
    <property type="match status" value="1"/>
</dbReference>
<evidence type="ECO:0000256" key="2">
    <source>
        <dbReference type="ARBA" id="ARBA00008891"/>
    </source>
</evidence>
<evidence type="ECO:0000259" key="6">
    <source>
        <dbReference type="Pfam" id="PF01095"/>
    </source>
</evidence>
<dbReference type="InterPro" id="IPR011050">
    <property type="entry name" value="Pectin_lyase_fold/virulence"/>
</dbReference>
<name>A0A2S3ITX3_9POAL</name>
<dbReference type="EMBL" id="CM008054">
    <property type="protein sequence ID" value="PAN51370.1"/>
    <property type="molecule type" value="Genomic_DNA"/>
</dbReference>
<proteinExistence type="inferred from homology"/>
<dbReference type="InterPro" id="IPR000070">
    <property type="entry name" value="Pectinesterase_cat"/>
</dbReference>
<dbReference type="GO" id="GO:0042545">
    <property type="term" value="P:cell wall modification"/>
    <property type="evidence" value="ECO:0007669"/>
    <property type="project" value="InterPro"/>
</dbReference>